<feature type="compositionally biased region" description="Low complexity" evidence="1">
    <location>
        <begin position="182"/>
        <end position="195"/>
    </location>
</feature>
<keyword evidence="2" id="KW-0812">Transmembrane</keyword>
<feature type="transmembrane region" description="Helical" evidence="2">
    <location>
        <begin position="44"/>
        <end position="65"/>
    </location>
</feature>
<feature type="region of interest" description="Disordered" evidence="1">
    <location>
        <begin position="84"/>
        <end position="195"/>
    </location>
</feature>
<accession>A0A1C3N1J0</accession>
<reference evidence="4" key="1">
    <citation type="submission" date="2016-06" db="EMBL/GenBank/DDBJ databases">
        <authorList>
            <person name="Varghese N."/>
        </authorList>
    </citation>
    <scope>NUCLEOTIDE SEQUENCE [LARGE SCALE GENOMIC DNA]</scope>
    <source>
        <strain evidence="4">DSM 45344</strain>
    </source>
</reference>
<keyword evidence="2" id="KW-0472">Membrane</keyword>
<evidence type="ECO:0000256" key="1">
    <source>
        <dbReference type="SAM" id="MobiDB-lite"/>
    </source>
</evidence>
<name>A0A1C3N1J0_9ACTN</name>
<evidence type="ECO:0000256" key="2">
    <source>
        <dbReference type="SAM" id="Phobius"/>
    </source>
</evidence>
<sequence>MRVVVHIHDGNSPAVAADSVVPHLPAAAPVFVDATGRRARLMRWCGVLLAAVALVYVPIVGLAVLTGPPADRSAPLLDEEAGLATGDQPAAPDLPLDRAIVDDLAGSDLPPPDHAPEAVARPIPVPAPGPADPVPARPPEGSTREPSPPSPSTVGPTQPSESPSPSGAAPSPSPQTPPPLLVPNAAALLDAQRRP</sequence>
<feature type="compositionally biased region" description="Low complexity" evidence="1">
    <location>
        <begin position="152"/>
        <end position="170"/>
    </location>
</feature>
<evidence type="ECO:0000313" key="4">
    <source>
        <dbReference type="Proteomes" id="UP000199393"/>
    </source>
</evidence>
<keyword evidence="4" id="KW-1185">Reference proteome</keyword>
<dbReference type="STRING" id="307121.GA0070620_1925"/>
<feature type="compositionally biased region" description="Pro residues" evidence="1">
    <location>
        <begin position="171"/>
        <end position="181"/>
    </location>
</feature>
<dbReference type="AlphaFoldDB" id="A0A1C3N1J0"/>
<evidence type="ECO:0000313" key="3">
    <source>
        <dbReference type="EMBL" id="SBV26436.1"/>
    </source>
</evidence>
<dbReference type="Proteomes" id="UP000199393">
    <property type="component" value="Chromosome I"/>
</dbReference>
<dbReference type="EMBL" id="LT598496">
    <property type="protein sequence ID" value="SBV26436.1"/>
    <property type="molecule type" value="Genomic_DNA"/>
</dbReference>
<feature type="compositionally biased region" description="Pro residues" evidence="1">
    <location>
        <begin position="123"/>
        <end position="138"/>
    </location>
</feature>
<gene>
    <name evidence="3" type="ORF">GA0070620_1925</name>
</gene>
<protein>
    <submittedName>
        <fullName evidence="3">Uncharacterized protein</fullName>
    </submittedName>
</protein>
<proteinExistence type="predicted"/>
<keyword evidence="2" id="KW-1133">Transmembrane helix</keyword>
<organism evidence="3 4">
    <name type="scientific">Micromonospora krabiensis</name>
    <dbReference type="NCBI Taxonomy" id="307121"/>
    <lineage>
        <taxon>Bacteria</taxon>
        <taxon>Bacillati</taxon>
        <taxon>Actinomycetota</taxon>
        <taxon>Actinomycetes</taxon>
        <taxon>Micromonosporales</taxon>
        <taxon>Micromonosporaceae</taxon>
        <taxon>Micromonospora</taxon>
    </lineage>
</organism>